<dbReference type="GO" id="GO:0005886">
    <property type="term" value="C:plasma membrane"/>
    <property type="evidence" value="ECO:0007669"/>
    <property type="project" value="TreeGrafter"/>
</dbReference>
<dbReference type="PATRIC" id="fig|1409788.3.peg.2892"/>
<evidence type="ECO:0000256" key="4">
    <source>
        <dbReference type="ARBA" id="ARBA00022679"/>
    </source>
</evidence>
<evidence type="ECO:0000256" key="6">
    <source>
        <dbReference type="ARBA" id="ARBA00023012"/>
    </source>
</evidence>
<dbReference type="Pfam" id="PF00512">
    <property type="entry name" value="HisKA"/>
    <property type="match status" value="1"/>
</dbReference>
<keyword evidence="3" id="KW-0597">Phosphoprotein</keyword>
<dbReference type="GO" id="GO:0004721">
    <property type="term" value="F:phosphoprotein phosphatase activity"/>
    <property type="evidence" value="ECO:0007669"/>
    <property type="project" value="TreeGrafter"/>
</dbReference>
<evidence type="ECO:0000256" key="1">
    <source>
        <dbReference type="ARBA" id="ARBA00000085"/>
    </source>
</evidence>
<dbReference type="STRING" id="1409788.NC99_28040"/>
<keyword evidence="10" id="KW-1185">Reference proteome</keyword>
<evidence type="ECO:0000256" key="2">
    <source>
        <dbReference type="ARBA" id="ARBA00012438"/>
    </source>
</evidence>
<protein>
    <recommendedName>
        <fullName evidence="2">histidine kinase</fullName>
        <ecNumber evidence="2">2.7.13.3</ecNumber>
    </recommendedName>
</protein>
<dbReference type="InterPro" id="IPR004358">
    <property type="entry name" value="Sig_transdc_His_kin-like_C"/>
</dbReference>
<comment type="caution">
    <text evidence="9">The sequence shown here is derived from an EMBL/GenBank/DDBJ whole genome shotgun (WGS) entry which is preliminary data.</text>
</comment>
<dbReference type="InterPro" id="IPR005467">
    <property type="entry name" value="His_kinase_dom"/>
</dbReference>
<proteinExistence type="predicted"/>
<feature type="domain" description="Histidine kinase" evidence="8">
    <location>
        <begin position="126"/>
        <end position="344"/>
    </location>
</feature>
<dbReference type="CDD" id="cd00075">
    <property type="entry name" value="HATPase"/>
    <property type="match status" value="1"/>
</dbReference>
<sequence length="344" mass="39908">MKTYSPQKLAFYLGLSLTSLTILFVVAFSLLDFSLWVYLALILFYFAIIYSLIVYIMREYVDHKIEPLYKIIRKIPVEGKKLKKRGDQVDLVSTARQEVEEWAKNQTQEITRLKDLERYRKDFVGNVSHELKTPIFNIQGYILTLLEGGIDDPKVNKLYLKRTEKSIDRMISIVEDLESITKLESGELKLKYETFDLVKLVDDVIEMEHMMAGERKIQLLFDRPEKPVKVHADKKRIMEVMTNLVVNGIKYGNRKGYVKISFYDLKHNLMIEVADNGLGIDSKHLPRIFERFYRADKSRSREQGGTGLGLSIVKHIIEAHEQTINVKSAVDEGTTFTFTLEKAK</sequence>
<dbReference type="SUPFAM" id="SSF47384">
    <property type="entry name" value="Homodimeric domain of signal transducing histidine kinase"/>
    <property type="match status" value="1"/>
</dbReference>
<dbReference type="CDD" id="cd00082">
    <property type="entry name" value="HisKA"/>
    <property type="match status" value="1"/>
</dbReference>
<dbReference type="InterPro" id="IPR036890">
    <property type="entry name" value="HATPase_C_sf"/>
</dbReference>
<evidence type="ECO:0000313" key="9">
    <source>
        <dbReference type="EMBL" id="KOH44357.1"/>
    </source>
</evidence>
<dbReference type="AlphaFoldDB" id="A0A0L8V838"/>
<reference evidence="10" key="1">
    <citation type="submission" date="2015-07" db="EMBL/GenBank/DDBJ databases">
        <title>Genome sequencing of Sunxiuqinia dokdonensis strain SK.</title>
        <authorList>
            <person name="Ahn S."/>
            <person name="Kim B.-C."/>
        </authorList>
    </citation>
    <scope>NUCLEOTIDE SEQUENCE [LARGE SCALE GENOMIC DNA]</scope>
    <source>
        <strain evidence="10">SK</strain>
    </source>
</reference>
<keyword evidence="7" id="KW-1133">Transmembrane helix</keyword>
<dbReference type="EMBL" id="LGIA01000164">
    <property type="protein sequence ID" value="KOH44357.1"/>
    <property type="molecule type" value="Genomic_DNA"/>
</dbReference>
<dbReference type="OrthoDB" id="9813151at2"/>
<dbReference type="EC" id="2.7.13.3" evidence="2"/>
<dbReference type="SUPFAM" id="SSF55874">
    <property type="entry name" value="ATPase domain of HSP90 chaperone/DNA topoisomerase II/histidine kinase"/>
    <property type="match status" value="1"/>
</dbReference>
<feature type="transmembrane region" description="Helical" evidence="7">
    <location>
        <begin position="36"/>
        <end position="57"/>
    </location>
</feature>
<dbReference type="FunFam" id="3.30.565.10:FF:000006">
    <property type="entry name" value="Sensor histidine kinase WalK"/>
    <property type="match status" value="1"/>
</dbReference>
<keyword evidence="7" id="KW-0472">Membrane</keyword>
<dbReference type="SMART" id="SM00388">
    <property type="entry name" value="HisKA"/>
    <property type="match status" value="1"/>
</dbReference>
<dbReference type="Proteomes" id="UP000036958">
    <property type="component" value="Unassembled WGS sequence"/>
</dbReference>
<keyword evidence="5 9" id="KW-0418">Kinase</keyword>
<dbReference type="PRINTS" id="PR00344">
    <property type="entry name" value="BCTRLSENSOR"/>
</dbReference>
<comment type="catalytic activity">
    <reaction evidence="1">
        <text>ATP + protein L-histidine = ADP + protein N-phospho-L-histidine.</text>
        <dbReference type="EC" id="2.7.13.3"/>
    </reaction>
</comment>
<dbReference type="SMART" id="SM00387">
    <property type="entry name" value="HATPase_c"/>
    <property type="match status" value="1"/>
</dbReference>
<feature type="transmembrane region" description="Helical" evidence="7">
    <location>
        <begin position="9"/>
        <end position="30"/>
    </location>
</feature>
<evidence type="ECO:0000256" key="5">
    <source>
        <dbReference type="ARBA" id="ARBA00022777"/>
    </source>
</evidence>
<gene>
    <name evidence="9" type="ORF">NC99_28040</name>
</gene>
<dbReference type="PANTHER" id="PTHR45453">
    <property type="entry name" value="PHOSPHATE REGULON SENSOR PROTEIN PHOR"/>
    <property type="match status" value="1"/>
</dbReference>
<evidence type="ECO:0000256" key="3">
    <source>
        <dbReference type="ARBA" id="ARBA00022553"/>
    </source>
</evidence>
<evidence type="ECO:0000313" key="10">
    <source>
        <dbReference type="Proteomes" id="UP000036958"/>
    </source>
</evidence>
<dbReference type="GO" id="GO:0016036">
    <property type="term" value="P:cellular response to phosphate starvation"/>
    <property type="evidence" value="ECO:0007669"/>
    <property type="project" value="TreeGrafter"/>
</dbReference>
<keyword evidence="4 9" id="KW-0808">Transferase</keyword>
<dbReference type="PROSITE" id="PS50109">
    <property type="entry name" value="HIS_KIN"/>
    <property type="match status" value="1"/>
</dbReference>
<dbReference type="RefSeq" id="WP_053184343.1">
    <property type="nucleotide sequence ID" value="NZ_LGIA01000164.1"/>
</dbReference>
<keyword evidence="7" id="KW-0812">Transmembrane</keyword>
<dbReference type="PANTHER" id="PTHR45453:SF1">
    <property type="entry name" value="PHOSPHATE REGULON SENSOR PROTEIN PHOR"/>
    <property type="match status" value="1"/>
</dbReference>
<dbReference type="InterPro" id="IPR003594">
    <property type="entry name" value="HATPase_dom"/>
</dbReference>
<name>A0A0L8V838_9BACT</name>
<dbReference type="Gene3D" id="3.30.565.10">
    <property type="entry name" value="Histidine kinase-like ATPase, C-terminal domain"/>
    <property type="match status" value="1"/>
</dbReference>
<dbReference type="InterPro" id="IPR050351">
    <property type="entry name" value="BphY/WalK/GraS-like"/>
</dbReference>
<dbReference type="InterPro" id="IPR003661">
    <property type="entry name" value="HisK_dim/P_dom"/>
</dbReference>
<dbReference type="GO" id="GO:0000155">
    <property type="term" value="F:phosphorelay sensor kinase activity"/>
    <property type="evidence" value="ECO:0007669"/>
    <property type="project" value="InterPro"/>
</dbReference>
<dbReference type="InterPro" id="IPR036097">
    <property type="entry name" value="HisK_dim/P_sf"/>
</dbReference>
<evidence type="ECO:0000259" key="8">
    <source>
        <dbReference type="PROSITE" id="PS50109"/>
    </source>
</evidence>
<keyword evidence="6" id="KW-0902">Two-component regulatory system</keyword>
<organism evidence="9 10">
    <name type="scientific">Sunxiuqinia dokdonensis</name>
    <dbReference type="NCBI Taxonomy" id="1409788"/>
    <lineage>
        <taxon>Bacteria</taxon>
        <taxon>Pseudomonadati</taxon>
        <taxon>Bacteroidota</taxon>
        <taxon>Bacteroidia</taxon>
        <taxon>Marinilabiliales</taxon>
        <taxon>Prolixibacteraceae</taxon>
        <taxon>Sunxiuqinia</taxon>
    </lineage>
</organism>
<evidence type="ECO:0000256" key="7">
    <source>
        <dbReference type="SAM" id="Phobius"/>
    </source>
</evidence>
<dbReference type="Pfam" id="PF02518">
    <property type="entry name" value="HATPase_c"/>
    <property type="match status" value="1"/>
</dbReference>
<accession>A0A0L8V838</accession>
<dbReference type="Gene3D" id="1.10.287.130">
    <property type="match status" value="1"/>
</dbReference>